<accession>A0A067TGS0</accession>
<dbReference type="Proteomes" id="UP000027222">
    <property type="component" value="Unassembled WGS sequence"/>
</dbReference>
<dbReference type="EMBL" id="KL142369">
    <property type="protein sequence ID" value="KDR82341.1"/>
    <property type="molecule type" value="Genomic_DNA"/>
</dbReference>
<evidence type="ECO:0000313" key="2">
    <source>
        <dbReference type="EMBL" id="KDR82341.1"/>
    </source>
</evidence>
<reference evidence="3" key="1">
    <citation type="journal article" date="2014" name="Proc. Natl. Acad. Sci. U.S.A.">
        <title>Extensive sampling of basidiomycete genomes demonstrates inadequacy of the white-rot/brown-rot paradigm for wood decay fungi.</title>
        <authorList>
            <person name="Riley R."/>
            <person name="Salamov A.A."/>
            <person name="Brown D.W."/>
            <person name="Nagy L.G."/>
            <person name="Floudas D."/>
            <person name="Held B.W."/>
            <person name="Levasseur A."/>
            <person name="Lombard V."/>
            <person name="Morin E."/>
            <person name="Otillar R."/>
            <person name="Lindquist E.A."/>
            <person name="Sun H."/>
            <person name="LaButti K.M."/>
            <person name="Schmutz J."/>
            <person name="Jabbour D."/>
            <person name="Luo H."/>
            <person name="Baker S.E."/>
            <person name="Pisabarro A.G."/>
            <person name="Walton J.D."/>
            <person name="Blanchette R.A."/>
            <person name="Henrissat B."/>
            <person name="Martin F."/>
            <person name="Cullen D."/>
            <person name="Hibbett D.S."/>
            <person name="Grigoriev I.V."/>
        </authorList>
    </citation>
    <scope>NUCLEOTIDE SEQUENCE [LARGE SCALE GENOMIC DNA]</scope>
    <source>
        <strain evidence="3">CBS 339.88</strain>
    </source>
</reference>
<evidence type="ECO:0000313" key="3">
    <source>
        <dbReference type="Proteomes" id="UP000027222"/>
    </source>
</evidence>
<feature type="region of interest" description="Disordered" evidence="1">
    <location>
        <begin position="874"/>
        <end position="897"/>
    </location>
</feature>
<protein>
    <recommendedName>
        <fullName evidence="4">EF-hand domain-containing protein</fullName>
    </recommendedName>
</protein>
<dbReference type="OrthoDB" id="2122982at2759"/>
<dbReference type="STRING" id="685588.A0A067TGS0"/>
<sequence>MDHQSPAPASPASFDDDISISFCLPSPEHVISPSSTLEKDNEQLWQDLTRFCDENKHIFEQSLFVEPNDEKTTARILTIDSWVETANLVLDGLVTLGHVHPILGVAIFAFHSVVSLELSRRENNKKIIAVNIQMQNMMCTMFQLRNLRHTHVQESAKEQEKSQLLLLVTAIANDVKKCGSDLTHYADRKPVSKLLNAKKYERRFADHIQKFALRRSELQTALSVYTALGIDAANVAIMGFGQKLNSMDHTLGTVMELLHKLNTPRELVGIQFLKDHGPEACIATDDMLTELLAKAGQSLDVNRAAVGDEKKKIGLLRKELEAELKEDLDEVLTKSVSRFEKLLTVQANNLENKIMDEGYRTRQQLEEIANATVLILEEGKLIRKAVLSNTVKLKDPELQTIWDRMGLKTSVKAKNFVLTLRDHLLTDRSVPGTPYISTAVQEPPPLLLSPWPTLSSEALPSNQQKHEADSDEWVFDFIDVVHVQPVVEAMDEDGSGFISVKEANKFARSRPKGLSLLHWIAYWAAGWHINITGYRTKLYSIMLEMHDAFSSVHLANRAFVGIYLNDWYFRRIEGLLRSMKPVPYDARKEQKISDIAASVAASEEKRLLANLTAMSFVIDSPADVSLIAGSRRVETWILPLLLFVLSRHLEVIKLAKTRILHEEEVFVHLTSLNNIFLVFDTRMRNLEAIFHQTHRDVGAQFANHAYGMFLTSFKGTATYPALNTLLTINDGIPSPSDSVSNRNEPLDVSILVKGLGPTFEYEDPDLKYSEAPLGHSPHPIEGEWIGACTLDDLNIAHQGSFQCIIGPVVDNKISGKGTTYSGLANIEGLVVGTANEGCLDGLVNVSFSIVSSGETLVCQGRFDSGKNIIEGKWSVGDMAEPPPKDGDANSKVQDDDDGDKLQGRFYFTRISPDIFRFQYLLDGPFSDPSWTIARKRWAFATEAVLFQTQCRMGSWNFFRARISERRRWIELRIRGPVTLELTKELLRLSSSIPPIIARLYDELVMYLASRLIEYLGHASCDVCEDSVAFTRVQCITCREEDMTNQIDLCPECIDSLTFSRAKTFVHHLSHSLIRSSRLIHYAELPVIIPQARLLSERIKTSAKASEDKKTSNKDRDGRGLKGYDAKAAKDTDTENLFTSRPSFTALICACCGEDVTLPCWACLTCVLDTLICLDCERKGERVRPREGLDDTHSEKHILLRINDSANIKTSELNGSRVETYLSKMESRINARIDDALEQKVNEVNAQLQVVKKEVTDAVDDVAKHLKNITPNPMTGGPTDDLEVKVLPDNDHDTVEDPLRPRALSSYESRLEKRLDGLEAKVDIQVTQFARLLAMMEEVLSTSRQ</sequence>
<gene>
    <name evidence="2" type="ORF">GALMADRAFT_237605</name>
</gene>
<name>A0A067TGS0_GALM3</name>
<dbReference type="SUPFAM" id="SSF57850">
    <property type="entry name" value="RING/U-box"/>
    <property type="match status" value="1"/>
</dbReference>
<dbReference type="HOGENOM" id="CLU_004050_1_0_1"/>
<evidence type="ECO:0008006" key="4">
    <source>
        <dbReference type="Google" id="ProtNLM"/>
    </source>
</evidence>
<keyword evidence="3" id="KW-1185">Reference proteome</keyword>
<proteinExistence type="predicted"/>
<evidence type="ECO:0000256" key="1">
    <source>
        <dbReference type="SAM" id="MobiDB-lite"/>
    </source>
</evidence>
<organism evidence="2 3">
    <name type="scientific">Galerina marginata (strain CBS 339.88)</name>
    <dbReference type="NCBI Taxonomy" id="685588"/>
    <lineage>
        <taxon>Eukaryota</taxon>
        <taxon>Fungi</taxon>
        <taxon>Dikarya</taxon>
        <taxon>Basidiomycota</taxon>
        <taxon>Agaricomycotina</taxon>
        <taxon>Agaricomycetes</taxon>
        <taxon>Agaricomycetidae</taxon>
        <taxon>Agaricales</taxon>
        <taxon>Agaricineae</taxon>
        <taxon>Strophariaceae</taxon>
        <taxon>Galerina</taxon>
    </lineage>
</organism>